<evidence type="ECO:0000313" key="4">
    <source>
        <dbReference type="Proteomes" id="UP000736335"/>
    </source>
</evidence>
<dbReference type="OrthoDB" id="10489633at2759"/>
<name>A0A9P6H854_9AGAM</name>
<feature type="compositionally biased region" description="Polar residues" evidence="1">
    <location>
        <begin position="221"/>
        <end position="230"/>
    </location>
</feature>
<proteinExistence type="predicted"/>
<feature type="chain" id="PRO_5040403012" evidence="2">
    <location>
        <begin position="20"/>
        <end position="353"/>
    </location>
</feature>
<keyword evidence="2" id="KW-0732">Signal</keyword>
<evidence type="ECO:0000256" key="1">
    <source>
        <dbReference type="SAM" id="MobiDB-lite"/>
    </source>
</evidence>
<gene>
    <name evidence="3" type="ORF">BJ322DRAFT_1023386</name>
</gene>
<dbReference type="AlphaFoldDB" id="A0A9P6H854"/>
<accession>A0A9P6H854</accession>
<evidence type="ECO:0000256" key="2">
    <source>
        <dbReference type="SAM" id="SignalP"/>
    </source>
</evidence>
<feature type="compositionally biased region" description="Basic residues" evidence="1">
    <location>
        <begin position="205"/>
        <end position="220"/>
    </location>
</feature>
<organism evidence="3 4">
    <name type="scientific">Thelephora terrestris</name>
    <dbReference type="NCBI Taxonomy" id="56493"/>
    <lineage>
        <taxon>Eukaryota</taxon>
        <taxon>Fungi</taxon>
        <taxon>Dikarya</taxon>
        <taxon>Basidiomycota</taxon>
        <taxon>Agaricomycotina</taxon>
        <taxon>Agaricomycetes</taxon>
        <taxon>Thelephorales</taxon>
        <taxon>Thelephoraceae</taxon>
        <taxon>Thelephora</taxon>
    </lineage>
</organism>
<reference evidence="3" key="2">
    <citation type="submission" date="2020-11" db="EMBL/GenBank/DDBJ databases">
        <authorList>
            <consortium name="DOE Joint Genome Institute"/>
            <person name="Kuo A."/>
            <person name="Miyauchi S."/>
            <person name="Kiss E."/>
            <person name="Drula E."/>
            <person name="Kohler A."/>
            <person name="Sanchez-Garcia M."/>
            <person name="Andreopoulos B."/>
            <person name="Barry K.W."/>
            <person name="Bonito G."/>
            <person name="Buee M."/>
            <person name="Carver A."/>
            <person name="Chen C."/>
            <person name="Cichocki N."/>
            <person name="Clum A."/>
            <person name="Culley D."/>
            <person name="Crous P.W."/>
            <person name="Fauchery L."/>
            <person name="Girlanda M."/>
            <person name="Hayes R."/>
            <person name="Keri Z."/>
            <person name="Labutti K."/>
            <person name="Lipzen A."/>
            <person name="Lombard V."/>
            <person name="Magnuson J."/>
            <person name="Maillard F."/>
            <person name="Morin E."/>
            <person name="Murat C."/>
            <person name="Nolan M."/>
            <person name="Ohm R."/>
            <person name="Pangilinan J."/>
            <person name="Pereira M."/>
            <person name="Perotto S."/>
            <person name="Peter M."/>
            <person name="Riley R."/>
            <person name="Sitrit Y."/>
            <person name="Stielow B."/>
            <person name="Szollosi G."/>
            <person name="Zifcakova L."/>
            <person name="Stursova M."/>
            <person name="Spatafora J.W."/>
            <person name="Tedersoo L."/>
            <person name="Vaario L.-M."/>
            <person name="Yamada A."/>
            <person name="Yan M."/>
            <person name="Wang P."/>
            <person name="Xu J."/>
            <person name="Bruns T."/>
            <person name="Baldrian P."/>
            <person name="Vilgalys R."/>
            <person name="Henrissat B."/>
            <person name="Grigoriev I.V."/>
            <person name="Hibbett D."/>
            <person name="Nagy L.G."/>
            <person name="Martin F.M."/>
        </authorList>
    </citation>
    <scope>NUCLEOTIDE SEQUENCE</scope>
    <source>
        <strain evidence="3">UH-Tt-Lm1</strain>
    </source>
</reference>
<comment type="caution">
    <text evidence="3">The sequence shown here is derived from an EMBL/GenBank/DDBJ whole genome shotgun (WGS) entry which is preliminary data.</text>
</comment>
<feature type="region of interest" description="Disordered" evidence="1">
    <location>
        <begin position="88"/>
        <end position="109"/>
    </location>
</feature>
<feature type="compositionally biased region" description="Polar residues" evidence="1">
    <location>
        <begin position="91"/>
        <end position="109"/>
    </location>
</feature>
<feature type="region of interest" description="Disordered" evidence="1">
    <location>
        <begin position="196"/>
        <end position="234"/>
    </location>
</feature>
<dbReference type="Proteomes" id="UP000736335">
    <property type="component" value="Unassembled WGS sequence"/>
</dbReference>
<sequence>MPRYQAFILLALSASSVLAAPQVPAVPATPVDPATLADTVTGTVGGLVPAAPARRAPAELPQFPPIPDTTTVSRPVLGERSNSLRKRDWQYPTSTEDCRSSQVPEDSMSLSYTHDGQEYSQDCLTRLALFAPSEKRQSCRATGSDARGYDEDCLFKKAFDEGWKFDVEKAQEDERTWRAANPSMTSSEAYRNQFPTTMADCRAGQRPRQRALGGRRKSKSKTSNGTNGWTPYSVDPNSGEVFEDDCLLRLFLDLGLTLDLGMCTAAQQDAALLDIGVLIGSLTGQNETQQQATIVSIIAALQTGCLLNIVTVIIAGNGMDVTLADFLTDLVTALGVTGTDRTNLIAALTALFG</sequence>
<evidence type="ECO:0000313" key="3">
    <source>
        <dbReference type="EMBL" id="KAF9781338.1"/>
    </source>
</evidence>
<keyword evidence="4" id="KW-1185">Reference proteome</keyword>
<dbReference type="EMBL" id="WIUZ02000014">
    <property type="protein sequence ID" value="KAF9781338.1"/>
    <property type="molecule type" value="Genomic_DNA"/>
</dbReference>
<reference evidence="3" key="1">
    <citation type="journal article" date="2020" name="Nat. Commun.">
        <title>Large-scale genome sequencing of mycorrhizal fungi provides insights into the early evolution of symbiotic traits.</title>
        <authorList>
            <person name="Miyauchi S."/>
            <person name="Kiss E."/>
            <person name="Kuo A."/>
            <person name="Drula E."/>
            <person name="Kohler A."/>
            <person name="Sanchez-Garcia M."/>
            <person name="Morin E."/>
            <person name="Andreopoulos B."/>
            <person name="Barry K.W."/>
            <person name="Bonito G."/>
            <person name="Buee M."/>
            <person name="Carver A."/>
            <person name="Chen C."/>
            <person name="Cichocki N."/>
            <person name="Clum A."/>
            <person name="Culley D."/>
            <person name="Crous P.W."/>
            <person name="Fauchery L."/>
            <person name="Girlanda M."/>
            <person name="Hayes R.D."/>
            <person name="Keri Z."/>
            <person name="LaButti K."/>
            <person name="Lipzen A."/>
            <person name="Lombard V."/>
            <person name="Magnuson J."/>
            <person name="Maillard F."/>
            <person name="Murat C."/>
            <person name="Nolan M."/>
            <person name="Ohm R.A."/>
            <person name="Pangilinan J."/>
            <person name="Pereira M.F."/>
            <person name="Perotto S."/>
            <person name="Peter M."/>
            <person name="Pfister S."/>
            <person name="Riley R."/>
            <person name="Sitrit Y."/>
            <person name="Stielow J.B."/>
            <person name="Szollosi G."/>
            <person name="Zifcakova L."/>
            <person name="Stursova M."/>
            <person name="Spatafora J.W."/>
            <person name="Tedersoo L."/>
            <person name="Vaario L.M."/>
            <person name="Yamada A."/>
            <person name="Yan M."/>
            <person name="Wang P."/>
            <person name="Xu J."/>
            <person name="Bruns T."/>
            <person name="Baldrian P."/>
            <person name="Vilgalys R."/>
            <person name="Dunand C."/>
            <person name="Henrissat B."/>
            <person name="Grigoriev I.V."/>
            <person name="Hibbett D."/>
            <person name="Nagy L.G."/>
            <person name="Martin F.M."/>
        </authorList>
    </citation>
    <scope>NUCLEOTIDE SEQUENCE</scope>
    <source>
        <strain evidence="3">UH-Tt-Lm1</strain>
    </source>
</reference>
<protein>
    <submittedName>
        <fullName evidence="3">Uncharacterized protein</fullName>
    </submittedName>
</protein>
<feature type="signal peptide" evidence="2">
    <location>
        <begin position="1"/>
        <end position="19"/>
    </location>
</feature>